<dbReference type="AlphaFoldDB" id="A0A914ZG45"/>
<evidence type="ECO:0000313" key="2">
    <source>
        <dbReference type="WBParaSite" id="PgB01_g208_t01"/>
    </source>
</evidence>
<dbReference type="Proteomes" id="UP000887569">
    <property type="component" value="Unplaced"/>
</dbReference>
<dbReference type="WBParaSite" id="PgB01_g208_t01">
    <property type="protein sequence ID" value="PgB01_g208_t01"/>
    <property type="gene ID" value="PgB01_g208"/>
</dbReference>
<name>A0A914ZG45_PARUN</name>
<sequence>LIHLSSLLFVSAKNDEVVIRARRQNYCGWAGYCGQQCCINIQVNFQPMGGCDCTGVQQACCDGLQTQFQQPFESSCCVQYEQPCQCFAGEPCCTEPTPSPTTTTTTPTTTTTLAPSTFATSTFAPAPSCNSCPAVPCFSCSFQPQYQVNVVVQCAPACQPSCHPSCVAQPVNAYSQYNMATTSCFTQSCVCSMGYVQCGQNTCCLRYRYLRRRSVHSSS</sequence>
<organism evidence="1 2">
    <name type="scientific">Parascaris univalens</name>
    <name type="common">Nematode worm</name>
    <dbReference type="NCBI Taxonomy" id="6257"/>
    <lineage>
        <taxon>Eukaryota</taxon>
        <taxon>Metazoa</taxon>
        <taxon>Ecdysozoa</taxon>
        <taxon>Nematoda</taxon>
        <taxon>Chromadorea</taxon>
        <taxon>Rhabditida</taxon>
        <taxon>Spirurina</taxon>
        <taxon>Ascaridomorpha</taxon>
        <taxon>Ascaridoidea</taxon>
        <taxon>Ascarididae</taxon>
        <taxon>Parascaris</taxon>
    </lineage>
</organism>
<accession>A0A914ZG45</accession>
<proteinExistence type="predicted"/>
<reference evidence="2" key="1">
    <citation type="submission" date="2022-11" db="UniProtKB">
        <authorList>
            <consortium name="WormBaseParasite"/>
        </authorList>
    </citation>
    <scope>IDENTIFICATION</scope>
</reference>
<keyword evidence="1" id="KW-1185">Reference proteome</keyword>
<evidence type="ECO:0000313" key="1">
    <source>
        <dbReference type="Proteomes" id="UP000887569"/>
    </source>
</evidence>
<protein>
    <submittedName>
        <fullName evidence="2">Uncharacterized protein</fullName>
    </submittedName>
</protein>